<sequence>MVRIPNFVKHTKTHILFQTTTPVRCNKSIPYIRAFHRTTHVSSQEYYSVRTPKGENFRLHLAKSRHVVGIRTTRGTREYNEDRFRILVLDLAVPEGKQALAEKATGEPATDGYVQDNRKTDQSCYFAVFDGHGGANCADYLTGNLHKRIEDVKASDVDDVIVQFRNIGGYFHRFNPRILNSLTSPDVAKPPPPPSRSRSKDRNDTKKPAVRIPHNYSLSTSHPTNNPNSSPSPPGSQSQDQSLTLEQRLTLAFLKTDLELLGHVGQSVGSTASIALIRSLDNFPFWSSEELDITVAHIGDTRVLLCDVPSGNAISLTYDHHPNAATEFDRLRKSGGYIITDSFGSDMVLGEVANTRAMGDSKMKKYGISAEPEIVTRRIIGKDSAFLVLVSDGITSVMSNQEIVDCVKLEGDPTTGAIKLVDFAETLGSEDNITAMVVRLPGWGSPMPDHTIDLRNHRLESDAPRIRRRT</sequence>
<dbReference type="Proteomes" id="UP000789739">
    <property type="component" value="Unassembled WGS sequence"/>
</dbReference>
<dbReference type="PANTHER" id="PTHR13832:SF589">
    <property type="entry name" value="[PYRUVATE DEHYDROGENASE [ACETYL-TRANSFERRING]]-PHOSPHATASE 2, MITOCHONDRIAL"/>
    <property type="match status" value="1"/>
</dbReference>
<reference evidence="7" key="1">
    <citation type="submission" date="2021-06" db="EMBL/GenBank/DDBJ databases">
        <authorList>
            <person name="Kallberg Y."/>
            <person name="Tangrot J."/>
            <person name="Rosling A."/>
        </authorList>
    </citation>
    <scope>NUCLEOTIDE SEQUENCE</scope>
    <source>
        <strain evidence="7">BR232B</strain>
    </source>
</reference>
<name>A0A9N9CBC5_9GLOM</name>
<dbReference type="EMBL" id="CAJVPI010001121">
    <property type="protein sequence ID" value="CAG8595675.1"/>
    <property type="molecule type" value="Genomic_DNA"/>
</dbReference>
<evidence type="ECO:0000313" key="8">
    <source>
        <dbReference type="Proteomes" id="UP000789739"/>
    </source>
</evidence>
<dbReference type="SMART" id="SM00332">
    <property type="entry name" value="PP2Cc"/>
    <property type="match status" value="1"/>
</dbReference>
<dbReference type="Pfam" id="PF00481">
    <property type="entry name" value="PP2C"/>
    <property type="match status" value="1"/>
</dbReference>
<accession>A0A9N9CBC5</accession>
<evidence type="ECO:0000256" key="5">
    <source>
        <dbReference type="SAM" id="MobiDB-lite"/>
    </source>
</evidence>
<dbReference type="PROSITE" id="PS51746">
    <property type="entry name" value="PPM_2"/>
    <property type="match status" value="1"/>
</dbReference>
<evidence type="ECO:0000259" key="6">
    <source>
        <dbReference type="PROSITE" id="PS51746"/>
    </source>
</evidence>
<dbReference type="InterPro" id="IPR000222">
    <property type="entry name" value="PP2C_BS"/>
</dbReference>
<evidence type="ECO:0000256" key="2">
    <source>
        <dbReference type="ARBA" id="ARBA00022801"/>
    </source>
</evidence>
<feature type="compositionally biased region" description="Low complexity" evidence="5">
    <location>
        <begin position="217"/>
        <end position="242"/>
    </location>
</feature>
<keyword evidence="3 4" id="KW-0904">Protein phosphatase</keyword>
<evidence type="ECO:0000313" key="7">
    <source>
        <dbReference type="EMBL" id="CAG8595675.1"/>
    </source>
</evidence>
<gene>
    <name evidence="7" type="ORF">PBRASI_LOCUS7366</name>
</gene>
<dbReference type="OrthoDB" id="416093at2759"/>
<comment type="caution">
    <text evidence="7">The sequence shown here is derived from an EMBL/GenBank/DDBJ whole genome shotgun (WGS) entry which is preliminary data.</text>
</comment>
<dbReference type="Gene3D" id="3.60.40.10">
    <property type="entry name" value="PPM-type phosphatase domain"/>
    <property type="match status" value="1"/>
</dbReference>
<dbReference type="PANTHER" id="PTHR13832">
    <property type="entry name" value="PROTEIN PHOSPHATASE 2C"/>
    <property type="match status" value="1"/>
</dbReference>
<dbReference type="AlphaFoldDB" id="A0A9N9CBC5"/>
<dbReference type="SUPFAM" id="SSF81606">
    <property type="entry name" value="PP2C-like"/>
    <property type="match status" value="1"/>
</dbReference>
<keyword evidence="2 4" id="KW-0378">Hydrolase</keyword>
<evidence type="ECO:0000256" key="1">
    <source>
        <dbReference type="ARBA" id="ARBA00022723"/>
    </source>
</evidence>
<dbReference type="GO" id="GO:0004722">
    <property type="term" value="F:protein serine/threonine phosphatase activity"/>
    <property type="evidence" value="ECO:0007669"/>
    <property type="project" value="InterPro"/>
</dbReference>
<dbReference type="InterPro" id="IPR001932">
    <property type="entry name" value="PPM-type_phosphatase-like_dom"/>
</dbReference>
<comment type="similarity">
    <text evidence="4">Belongs to the PP2C family.</text>
</comment>
<dbReference type="InterPro" id="IPR015655">
    <property type="entry name" value="PP2C"/>
</dbReference>
<feature type="domain" description="PPM-type phosphatase" evidence="6">
    <location>
        <begin position="67"/>
        <end position="440"/>
    </location>
</feature>
<keyword evidence="8" id="KW-1185">Reference proteome</keyword>
<feature type="region of interest" description="Disordered" evidence="5">
    <location>
        <begin position="181"/>
        <end position="242"/>
    </location>
</feature>
<organism evidence="7 8">
    <name type="scientific">Paraglomus brasilianum</name>
    <dbReference type="NCBI Taxonomy" id="144538"/>
    <lineage>
        <taxon>Eukaryota</taxon>
        <taxon>Fungi</taxon>
        <taxon>Fungi incertae sedis</taxon>
        <taxon>Mucoromycota</taxon>
        <taxon>Glomeromycotina</taxon>
        <taxon>Glomeromycetes</taxon>
        <taxon>Paraglomerales</taxon>
        <taxon>Paraglomeraceae</taxon>
        <taxon>Paraglomus</taxon>
    </lineage>
</organism>
<dbReference type="InterPro" id="IPR036457">
    <property type="entry name" value="PPM-type-like_dom_sf"/>
</dbReference>
<dbReference type="PROSITE" id="PS01032">
    <property type="entry name" value="PPM_1"/>
    <property type="match status" value="1"/>
</dbReference>
<protein>
    <submittedName>
        <fullName evidence="7">5152_t:CDS:1</fullName>
    </submittedName>
</protein>
<evidence type="ECO:0000256" key="4">
    <source>
        <dbReference type="RuleBase" id="RU003465"/>
    </source>
</evidence>
<dbReference type="CDD" id="cd00143">
    <property type="entry name" value="PP2Cc"/>
    <property type="match status" value="1"/>
</dbReference>
<dbReference type="GO" id="GO:0046872">
    <property type="term" value="F:metal ion binding"/>
    <property type="evidence" value="ECO:0007669"/>
    <property type="project" value="UniProtKB-KW"/>
</dbReference>
<evidence type="ECO:0000256" key="3">
    <source>
        <dbReference type="ARBA" id="ARBA00022912"/>
    </source>
</evidence>
<feature type="compositionally biased region" description="Basic and acidic residues" evidence="5">
    <location>
        <begin position="198"/>
        <end position="207"/>
    </location>
</feature>
<keyword evidence="1" id="KW-0479">Metal-binding</keyword>
<proteinExistence type="inferred from homology"/>